<protein>
    <submittedName>
        <fullName evidence="9">Pleiotropic ABC efflux transporter</fullName>
    </submittedName>
</protein>
<evidence type="ECO:0000256" key="5">
    <source>
        <dbReference type="ARBA" id="ARBA00023136"/>
    </source>
</evidence>
<evidence type="ECO:0000256" key="3">
    <source>
        <dbReference type="ARBA" id="ARBA00022692"/>
    </source>
</evidence>
<evidence type="ECO:0000256" key="4">
    <source>
        <dbReference type="ARBA" id="ARBA00022989"/>
    </source>
</evidence>
<name>K0KML8_WICCF</name>
<keyword evidence="5 7" id="KW-0472">Membrane</keyword>
<evidence type="ECO:0000256" key="1">
    <source>
        <dbReference type="ARBA" id="ARBA00004141"/>
    </source>
</evidence>
<dbReference type="GO" id="GO:0140359">
    <property type="term" value="F:ABC-type transporter activity"/>
    <property type="evidence" value="ECO:0007669"/>
    <property type="project" value="InterPro"/>
</dbReference>
<comment type="caution">
    <text evidence="9">The sequence shown here is derived from an EMBL/GenBank/DDBJ whole genome shotgun (WGS) entry which is preliminary data.</text>
</comment>
<evidence type="ECO:0000256" key="6">
    <source>
        <dbReference type="SAM" id="MobiDB-lite"/>
    </source>
</evidence>
<evidence type="ECO:0000313" key="10">
    <source>
        <dbReference type="Proteomes" id="UP000009328"/>
    </source>
</evidence>
<dbReference type="Proteomes" id="UP000009328">
    <property type="component" value="Unassembled WGS sequence"/>
</dbReference>
<accession>K0KML8</accession>
<reference evidence="9 10" key="1">
    <citation type="journal article" date="2012" name="Eukaryot. Cell">
        <title>Draft genome sequence of Wickerhamomyces ciferrii NRRL Y-1031 F-60-10.</title>
        <authorList>
            <person name="Schneider J."/>
            <person name="Andrea H."/>
            <person name="Blom J."/>
            <person name="Jaenicke S."/>
            <person name="Ruckert C."/>
            <person name="Schorsch C."/>
            <person name="Szczepanowski R."/>
            <person name="Farwick M."/>
            <person name="Goesmann A."/>
            <person name="Puhler A."/>
            <person name="Schaffer S."/>
            <person name="Tauch A."/>
            <person name="Kohler T."/>
            <person name="Brinkrolf K."/>
        </authorList>
    </citation>
    <scope>NUCLEOTIDE SEQUENCE [LARGE SCALE GENOMIC DNA]</scope>
    <source>
        <strain evidence="10">ATCC 14091 / BCRC 22168 / CBS 111 / JCM 3599 / NBRC 0793 / NRRL Y-1031 F-60-10</strain>
    </source>
</reference>
<feature type="transmembrane region" description="Helical" evidence="7">
    <location>
        <begin position="190"/>
        <end position="210"/>
    </location>
</feature>
<evidence type="ECO:0000256" key="7">
    <source>
        <dbReference type="SAM" id="Phobius"/>
    </source>
</evidence>
<evidence type="ECO:0000256" key="2">
    <source>
        <dbReference type="ARBA" id="ARBA00022448"/>
    </source>
</evidence>
<feature type="transmembrane region" description="Helical" evidence="7">
    <location>
        <begin position="6"/>
        <end position="27"/>
    </location>
</feature>
<dbReference type="HOGENOM" id="CLU_1138770_0_0_1"/>
<proteinExistence type="predicted"/>
<dbReference type="PANTHER" id="PTHR19241">
    <property type="entry name" value="ATP-BINDING CASSETTE TRANSPORTER"/>
    <property type="match status" value="1"/>
</dbReference>
<dbReference type="GO" id="GO:0016020">
    <property type="term" value="C:membrane"/>
    <property type="evidence" value="ECO:0007669"/>
    <property type="project" value="UniProtKB-SubCell"/>
</dbReference>
<gene>
    <name evidence="9" type="ORF">BN7_2995</name>
</gene>
<dbReference type="Pfam" id="PF01061">
    <property type="entry name" value="ABC2_membrane"/>
    <property type="match status" value="1"/>
</dbReference>
<dbReference type="AlphaFoldDB" id="K0KML8"/>
<feature type="compositionally biased region" description="Basic and acidic residues" evidence="6">
    <location>
        <begin position="225"/>
        <end position="244"/>
    </location>
</feature>
<feature type="transmembrane region" description="Helical" evidence="7">
    <location>
        <begin position="39"/>
        <end position="61"/>
    </location>
</feature>
<dbReference type="InterPro" id="IPR013525">
    <property type="entry name" value="ABC2_TM"/>
</dbReference>
<dbReference type="InParanoid" id="K0KML8"/>
<dbReference type="STRING" id="1206466.K0KML8"/>
<dbReference type="eggNOG" id="KOG0065">
    <property type="taxonomic scope" value="Eukaryota"/>
</dbReference>
<organism evidence="9 10">
    <name type="scientific">Wickerhamomyces ciferrii (strain ATCC 14091 / BCRC 22168 / CBS 111 / JCM 3599 / NBRC 0793 / NRRL Y-1031 F-60-10)</name>
    <name type="common">Yeast</name>
    <name type="synonym">Pichia ciferrii</name>
    <dbReference type="NCBI Taxonomy" id="1206466"/>
    <lineage>
        <taxon>Eukaryota</taxon>
        <taxon>Fungi</taxon>
        <taxon>Dikarya</taxon>
        <taxon>Ascomycota</taxon>
        <taxon>Saccharomycotina</taxon>
        <taxon>Saccharomycetes</taxon>
        <taxon>Phaffomycetales</taxon>
        <taxon>Wickerhamomycetaceae</taxon>
        <taxon>Wickerhamomyces</taxon>
    </lineage>
</organism>
<evidence type="ECO:0000259" key="8">
    <source>
        <dbReference type="Pfam" id="PF01061"/>
    </source>
</evidence>
<keyword evidence="2" id="KW-0813">Transport</keyword>
<comment type="subcellular location">
    <subcellularLocation>
        <location evidence="1">Membrane</location>
        <topology evidence="1">Multi-pass membrane protein</topology>
    </subcellularLocation>
</comment>
<feature type="domain" description="ABC-2 type transporter transmembrane" evidence="8">
    <location>
        <begin position="1"/>
        <end position="115"/>
    </location>
</feature>
<sequence length="244" mass="27948">MISQILVEIPYNIIGATIYFFCSYWPLRVYQNSRLAGEFYLMSSIIYQIYVPTFAVDLYYFSPDVQAAAALSSVVTVFMFSFAGVLQPVSIMPGFWTFMYKVSPITYAIQSLTATIVHGKELKCSKNELAYFSPPQGQTCGEYVSDFMSTRGGYLVDPNATDECGYCQFDSQDAYVATRGIKYTQYWRNFGLFWVYILFNVASMMFLYWLQHDAKFSFGKKSSKKSTEVKTPVESKFRSNEDIV</sequence>
<dbReference type="EMBL" id="CAIF01000078">
    <property type="protein sequence ID" value="CCH43447.1"/>
    <property type="molecule type" value="Genomic_DNA"/>
</dbReference>
<keyword evidence="3 7" id="KW-0812">Transmembrane</keyword>
<keyword evidence="4 7" id="KW-1133">Transmembrane helix</keyword>
<evidence type="ECO:0000313" key="9">
    <source>
        <dbReference type="EMBL" id="CCH43447.1"/>
    </source>
</evidence>
<feature type="region of interest" description="Disordered" evidence="6">
    <location>
        <begin position="221"/>
        <end position="244"/>
    </location>
</feature>
<keyword evidence="10" id="KW-1185">Reference proteome</keyword>